<proteinExistence type="predicted"/>
<dbReference type="EMBL" id="RCSX01000045">
    <property type="protein sequence ID" value="KAF7915308.1"/>
    <property type="molecule type" value="Genomic_DNA"/>
</dbReference>
<sequence length="125" mass="12892">MSNQNNSNDANKAQGEKYPTLRLPGEMMQQSFDRLAREARELGVHPDIHVANAARNSARRFDVPSDPQADGSTSGHAITVNPQDGNGTSGGGQNTSSAPQASSGSGAGTSSGNASRQSNPGAQRD</sequence>
<feature type="compositionally biased region" description="Polar residues" evidence="1">
    <location>
        <begin position="1"/>
        <end position="11"/>
    </location>
</feature>
<evidence type="ECO:0000313" key="3">
    <source>
        <dbReference type="Proteomes" id="UP000783213"/>
    </source>
</evidence>
<comment type="caution">
    <text evidence="2">The sequence shown here is derived from an EMBL/GenBank/DDBJ whole genome shotgun (WGS) entry which is preliminary data.</text>
</comment>
<organism evidence="2 3">
    <name type="scientific">Botrytis deweyae</name>
    <dbReference type="NCBI Taxonomy" id="2478750"/>
    <lineage>
        <taxon>Eukaryota</taxon>
        <taxon>Fungi</taxon>
        <taxon>Dikarya</taxon>
        <taxon>Ascomycota</taxon>
        <taxon>Pezizomycotina</taxon>
        <taxon>Leotiomycetes</taxon>
        <taxon>Helotiales</taxon>
        <taxon>Sclerotiniaceae</taxon>
        <taxon>Botrytis</taxon>
    </lineage>
</organism>
<protein>
    <submittedName>
        <fullName evidence="2">Uncharacterized protein</fullName>
    </submittedName>
</protein>
<name>A0ABQ7I6J1_9HELO</name>
<feature type="region of interest" description="Disordered" evidence="1">
    <location>
        <begin position="53"/>
        <end position="125"/>
    </location>
</feature>
<feature type="compositionally biased region" description="Polar residues" evidence="1">
    <location>
        <begin position="70"/>
        <end position="84"/>
    </location>
</feature>
<reference evidence="2 3" key="1">
    <citation type="journal article" date="2020" name="Genome Biol. Evol.">
        <title>Comparative genomics of Sclerotiniaceae.</title>
        <authorList>
            <person name="Valero Jimenez C.A."/>
            <person name="Steentjes M."/>
            <person name="Scholten O.E."/>
            <person name="Van Kan J.A.L."/>
        </authorList>
    </citation>
    <scope>NUCLEOTIDE SEQUENCE [LARGE SCALE GENOMIC DNA]</scope>
    <source>
        <strain evidence="2 3">B1</strain>
    </source>
</reference>
<keyword evidence="3" id="KW-1185">Reference proteome</keyword>
<evidence type="ECO:0000313" key="2">
    <source>
        <dbReference type="EMBL" id="KAF7915308.1"/>
    </source>
</evidence>
<evidence type="ECO:0000256" key="1">
    <source>
        <dbReference type="SAM" id="MobiDB-lite"/>
    </source>
</evidence>
<dbReference type="RefSeq" id="XP_038804800.1">
    <property type="nucleotide sequence ID" value="XM_038958796.1"/>
</dbReference>
<gene>
    <name evidence="2" type="ORF">EAE98_011174</name>
</gene>
<accession>A0ABQ7I6J1</accession>
<feature type="compositionally biased region" description="Polar residues" evidence="1">
    <location>
        <begin position="116"/>
        <end position="125"/>
    </location>
</feature>
<dbReference type="GeneID" id="62237945"/>
<feature type="compositionally biased region" description="Low complexity" evidence="1">
    <location>
        <begin position="94"/>
        <end position="115"/>
    </location>
</feature>
<feature type="region of interest" description="Disordered" evidence="1">
    <location>
        <begin position="1"/>
        <end position="34"/>
    </location>
</feature>
<dbReference type="Proteomes" id="UP000783213">
    <property type="component" value="Unassembled WGS sequence"/>
</dbReference>